<dbReference type="InterPro" id="IPR045227">
    <property type="entry name" value="WDR18/Ipi3/RID3"/>
</dbReference>
<protein>
    <submittedName>
        <fullName evidence="5">WD domain, G-beta repeat</fullName>
    </submittedName>
</protein>
<gene>
    <name evidence="5" type="ORF">NESM_000874400</name>
</gene>
<dbReference type="AlphaFoldDB" id="A0AAW0EY41"/>
<dbReference type="Gene3D" id="2.130.10.10">
    <property type="entry name" value="YVTN repeat-like/Quinoprotein amine dehydrogenase"/>
    <property type="match status" value="1"/>
</dbReference>
<evidence type="ECO:0000313" key="5">
    <source>
        <dbReference type="EMBL" id="KAK7199058.1"/>
    </source>
</evidence>
<keyword evidence="6" id="KW-1185">Reference proteome</keyword>
<dbReference type="GO" id="GO:0120330">
    <property type="term" value="C:rixosome complex"/>
    <property type="evidence" value="ECO:0007669"/>
    <property type="project" value="TreeGrafter"/>
</dbReference>
<evidence type="ECO:0000256" key="1">
    <source>
        <dbReference type="ARBA" id="ARBA00022574"/>
    </source>
</evidence>
<comment type="caution">
    <text evidence="5">The sequence shown here is derived from an EMBL/GenBank/DDBJ whole genome shotgun (WGS) entry which is preliminary data.</text>
</comment>
<organism evidence="5 6">
    <name type="scientific">Novymonas esmeraldas</name>
    <dbReference type="NCBI Taxonomy" id="1808958"/>
    <lineage>
        <taxon>Eukaryota</taxon>
        <taxon>Discoba</taxon>
        <taxon>Euglenozoa</taxon>
        <taxon>Kinetoplastea</taxon>
        <taxon>Metakinetoplastina</taxon>
        <taxon>Trypanosomatida</taxon>
        <taxon>Trypanosomatidae</taxon>
        <taxon>Novymonas</taxon>
    </lineage>
</organism>
<dbReference type="InterPro" id="IPR001680">
    <property type="entry name" value="WD40_rpt"/>
</dbReference>
<evidence type="ECO:0000256" key="2">
    <source>
        <dbReference type="ARBA" id="ARBA00022737"/>
    </source>
</evidence>
<dbReference type="Proteomes" id="UP001430356">
    <property type="component" value="Unassembled WGS sequence"/>
</dbReference>
<dbReference type="InterPro" id="IPR036322">
    <property type="entry name" value="WD40_repeat_dom_sf"/>
</dbReference>
<proteinExistence type="predicted"/>
<sequence length="475" mass="50653">MHAYTGAFTHHHFLSFSLVSCFSTASRSSSLFLSRVAARTHTHTHTHTHLCARDGGQRTACSVVSARMLFLARDGMRGQLVDVEAQTVLRNYAIGEVARSAVVFSPVSQCVVAHQARNCAVFLSAATQQPLQRSFTPELVTSCAVTRCGTFMVAGTANGTLLLWNLLSGNLIKNYKGHLRAVHCVALSADDSLVATASEDSVCKVWSLAALASLRMRDVVPRCVFTGHSLAVTCCTFLRHSSVLLTGSSDRTCRLVDTNTGEQLRSITVGDAVTAATVSQDDASIVAGTHKGFLFFCDLYDTSAALAGNAEARGAVREAILRPPSADGHHSPIVFLQSMPSAPSQVLTASEGGAVLSFDISSGRLVKECVSPQKGRLLGCCVVPRAALSVKAPCAPLEKNPIDPARGNYLVSQYVVTQRRHPNGEKRGRGSEAEAEKDGARDAALAEVRAKTEELRSLQAQLQRRLSRLPAAASP</sequence>
<keyword evidence="2" id="KW-0677">Repeat</keyword>
<dbReference type="SMART" id="SM00320">
    <property type="entry name" value="WD40"/>
    <property type="match status" value="5"/>
</dbReference>
<keyword evidence="1 3" id="KW-0853">WD repeat</keyword>
<dbReference type="EMBL" id="JAECZO010000206">
    <property type="protein sequence ID" value="KAK7199058.1"/>
    <property type="molecule type" value="Genomic_DNA"/>
</dbReference>
<dbReference type="GO" id="GO:0006261">
    <property type="term" value="P:DNA-templated DNA replication"/>
    <property type="evidence" value="ECO:0007669"/>
    <property type="project" value="TreeGrafter"/>
</dbReference>
<evidence type="ECO:0000256" key="4">
    <source>
        <dbReference type="SAM" id="MobiDB-lite"/>
    </source>
</evidence>
<dbReference type="PROSITE" id="PS50294">
    <property type="entry name" value="WD_REPEATS_REGION"/>
    <property type="match status" value="1"/>
</dbReference>
<name>A0AAW0EY41_9TRYP</name>
<dbReference type="GO" id="GO:0005656">
    <property type="term" value="C:nuclear pre-replicative complex"/>
    <property type="evidence" value="ECO:0007669"/>
    <property type="project" value="TreeGrafter"/>
</dbReference>
<dbReference type="InterPro" id="IPR015943">
    <property type="entry name" value="WD40/YVTN_repeat-like_dom_sf"/>
</dbReference>
<dbReference type="GO" id="GO:0006364">
    <property type="term" value="P:rRNA processing"/>
    <property type="evidence" value="ECO:0007669"/>
    <property type="project" value="TreeGrafter"/>
</dbReference>
<dbReference type="SUPFAM" id="SSF50978">
    <property type="entry name" value="WD40 repeat-like"/>
    <property type="match status" value="1"/>
</dbReference>
<evidence type="ECO:0000313" key="6">
    <source>
        <dbReference type="Proteomes" id="UP001430356"/>
    </source>
</evidence>
<reference evidence="5 6" key="1">
    <citation type="journal article" date="2021" name="MBio">
        <title>A New Model Trypanosomatid, Novymonas esmeraldas: Genomic Perception of Its 'Candidatus Pandoraea novymonadis' Endosymbiont.</title>
        <authorList>
            <person name="Zakharova A."/>
            <person name="Saura A."/>
            <person name="Butenko A."/>
            <person name="Podesvova L."/>
            <person name="Warmusova S."/>
            <person name="Kostygov A.Y."/>
            <person name="Nenarokova A."/>
            <person name="Lukes J."/>
            <person name="Opperdoes F.R."/>
            <person name="Yurchenko V."/>
        </authorList>
    </citation>
    <scope>NUCLEOTIDE SEQUENCE [LARGE SCALE GENOMIC DNA]</scope>
    <source>
        <strain evidence="5 6">E262AT.01</strain>
    </source>
</reference>
<feature type="compositionally biased region" description="Basic and acidic residues" evidence="4">
    <location>
        <begin position="422"/>
        <end position="441"/>
    </location>
</feature>
<dbReference type="PANTHER" id="PTHR18763:SF0">
    <property type="entry name" value="WD REPEAT-CONTAINING PROTEIN 18"/>
    <property type="match status" value="1"/>
</dbReference>
<dbReference type="SUPFAM" id="SSF50960">
    <property type="entry name" value="TolB, C-terminal domain"/>
    <property type="match status" value="1"/>
</dbReference>
<accession>A0AAW0EY41</accession>
<feature type="repeat" description="WD" evidence="3">
    <location>
        <begin position="175"/>
        <end position="216"/>
    </location>
</feature>
<feature type="repeat" description="WD" evidence="3">
    <location>
        <begin position="225"/>
        <end position="266"/>
    </location>
</feature>
<dbReference type="PROSITE" id="PS50082">
    <property type="entry name" value="WD_REPEATS_2"/>
    <property type="match status" value="2"/>
</dbReference>
<dbReference type="Pfam" id="PF00400">
    <property type="entry name" value="WD40"/>
    <property type="match status" value="3"/>
</dbReference>
<dbReference type="PANTHER" id="PTHR18763">
    <property type="entry name" value="WD-REPEAT PROTEIN 18"/>
    <property type="match status" value="1"/>
</dbReference>
<evidence type="ECO:0000256" key="3">
    <source>
        <dbReference type="PROSITE-ProRule" id="PRU00221"/>
    </source>
</evidence>
<feature type="region of interest" description="Disordered" evidence="4">
    <location>
        <begin position="418"/>
        <end position="443"/>
    </location>
</feature>